<dbReference type="InterPro" id="IPR016181">
    <property type="entry name" value="Acyl_CoA_acyltransferase"/>
</dbReference>
<dbReference type="AlphaFoldDB" id="A0A1H8FMM3"/>
<dbReference type="RefSeq" id="WP_091845141.1">
    <property type="nucleotide sequence ID" value="NZ_FOCM01000003.1"/>
</dbReference>
<keyword evidence="3" id="KW-1185">Reference proteome</keyword>
<dbReference type="CDD" id="cd04301">
    <property type="entry name" value="NAT_SF"/>
    <property type="match status" value="1"/>
</dbReference>
<dbReference type="PANTHER" id="PTHR43138">
    <property type="entry name" value="ACETYLTRANSFERASE, GNAT FAMILY"/>
    <property type="match status" value="1"/>
</dbReference>
<evidence type="ECO:0000313" key="3">
    <source>
        <dbReference type="Proteomes" id="UP000199372"/>
    </source>
</evidence>
<dbReference type="PROSITE" id="PS51186">
    <property type="entry name" value="GNAT"/>
    <property type="match status" value="1"/>
</dbReference>
<evidence type="ECO:0000259" key="1">
    <source>
        <dbReference type="PROSITE" id="PS51186"/>
    </source>
</evidence>
<dbReference type="InterPro" id="IPR000182">
    <property type="entry name" value="GNAT_dom"/>
</dbReference>
<dbReference type="Proteomes" id="UP000199372">
    <property type="component" value="Unassembled WGS sequence"/>
</dbReference>
<protein>
    <submittedName>
        <fullName evidence="2">Acetyltransferase (GNAT) family protein</fullName>
    </submittedName>
</protein>
<accession>A0A1H8FMM3</accession>
<dbReference type="EMBL" id="FOCM01000003">
    <property type="protein sequence ID" value="SEN32437.1"/>
    <property type="molecule type" value="Genomic_DNA"/>
</dbReference>
<proteinExistence type="predicted"/>
<dbReference type="SUPFAM" id="SSF55729">
    <property type="entry name" value="Acyl-CoA N-acyltransferases (Nat)"/>
    <property type="match status" value="1"/>
</dbReference>
<reference evidence="3" key="1">
    <citation type="submission" date="2016-10" db="EMBL/GenBank/DDBJ databases">
        <authorList>
            <person name="Varghese N."/>
            <person name="Submissions S."/>
        </authorList>
    </citation>
    <scope>NUCLEOTIDE SEQUENCE [LARGE SCALE GENOMIC DNA]</scope>
    <source>
        <strain evidence="3">DSM 26893</strain>
    </source>
</reference>
<dbReference type="Gene3D" id="3.40.630.30">
    <property type="match status" value="1"/>
</dbReference>
<gene>
    <name evidence="2" type="ORF">SAMN04488011_103380</name>
</gene>
<dbReference type="Pfam" id="PF00583">
    <property type="entry name" value="Acetyltransf_1"/>
    <property type="match status" value="1"/>
</dbReference>
<sequence>MKLEPYEDRHADALWAMLEPMLRAGETYCLPIDLDRAGALAYWCGPTHETWIAGDDLGTYYLRPNQQGNGDHVCNAGFVTAPGAAGRGVARTMLEHALKRARDRGFAAMQFNFVVASNARALRIWADYGFDIVGRVPQAFRHPRLGPTDALILHRTL</sequence>
<dbReference type="OrthoDB" id="9788300at2"/>
<organism evidence="2 3">
    <name type="scientific">Palleronia pelagia</name>
    <dbReference type="NCBI Taxonomy" id="387096"/>
    <lineage>
        <taxon>Bacteria</taxon>
        <taxon>Pseudomonadati</taxon>
        <taxon>Pseudomonadota</taxon>
        <taxon>Alphaproteobacteria</taxon>
        <taxon>Rhodobacterales</taxon>
        <taxon>Roseobacteraceae</taxon>
        <taxon>Palleronia</taxon>
    </lineage>
</organism>
<dbReference type="InterPro" id="IPR052742">
    <property type="entry name" value="Mito_N-acetyltransferase"/>
</dbReference>
<dbReference type="PANTHER" id="PTHR43138:SF1">
    <property type="entry name" value="N-ACETYLTRANSFERASE ACA1"/>
    <property type="match status" value="1"/>
</dbReference>
<evidence type="ECO:0000313" key="2">
    <source>
        <dbReference type="EMBL" id="SEN32437.1"/>
    </source>
</evidence>
<dbReference type="GO" id="GO:0016747">
    <property type="term" value="F:acyltransferase activity, transferring groups other than amino-acyl groups"/>
    <property type="evidence" value="ECO:0007669"/>
    <property type="project" value="InterPro"/>
</dbReference>
<name>A0A1H8FMM3_9RHOB</name>
<keyword evidence="2" id="KW-0808">Transferase</keyword>
<feature type="domain" description="N-acetyltransferase" evidence="1">
    <location>
        <begin position="1"/>
        <end position="157"/>
    </location>
</feature>